<feature type="compositionally biased region" description="Basic and acidic residues" evidence="1">
    <location>
        <begin position="249"/>
        <end position="262"/>
    </location>
</feature>
<feature type="compositionally biased region" description="Basic and acidic residues" evidence="1">
    <location>
        <begin position="11"/>
        <end position="24"/>
    </location>
</feature>
<protein>
    <submittedName>
        <fullName evidence="2">Uncharacterized protein</fullName>
    </submittedName>
</protein>
<feature type="region of interest" description="Disordered" evidence="1">
    <location>
        <begin position="59"/>
        <end position="477"/>
    </location>
</feature>
<feature type="region of interest" description="Disordered" evidence="1">
    <location>
        <begin position="1"/>
        <end position="41"/>
    </location>
</feature>
<feature type="compositionally biased region" description="Polar residues" evidence="1">
    <location>
        <begin position="352"/>
        <end position="364"/>
    </location>
</feature>
<evidence type="ECO:0000313" key="3">
    <source>
        <dbReference type="Proteomes" id="UP001174936"/>
    </source>
</evidence>
<feature type="compositionally biased region" description="Basic and acidic residues" evidence="1">
    <location>
        <begin position="540"/>
        <end position="560"/>
    </location>
</feature>
<feature type="compositionally biased region" description="Basic and acidic residues" evidence="1">
    <location>
        <begin position="185"/>
        <end position="197"/>
    </location>
</feature>
<feature type="compositionally biased region" description="Polar residues" evidence="1">
    <location>
        <begin position="265"/>
        <end position="275"/>
    </location>
</feature>
<evidence type="ECO:0000313" key="2">
    <source>
        <dbReference type="EMBL" id="KAK0655652.1"/>
    </source>
</evidence>
<feature type="region of interest" description="Disordered" evidence="1">
    <location>
        <begin position="493"/>
        <end position="577"/>
    </location>
</feature>
<dbReference type="EMBL" id="JAULSV010000001">
    <property type="protein sequence ID" value="KAK0655652.1"/>
    <property type="molecule type" value="Genomic_DNA"/>
</dbReference>
<feature type="compositionally biased region" description="Low complexity" evidence="1">
    <location>
        <begin position="215"/>
        <end position="230"/>
    </location>
</feature>
<gene>
    <name evidence="2" type="ORF">B0T16DRAFT_318829</name>
</gene>
<feature type="compositionally biased region" description="Basic and acidic residues" evidence="1">
    <location>
        <begin position="396"/>
        <end position="405"/>
    </location>
</feature>
<dbReference type="Proteomes" id="UP001174936">
    <property type="component" value="Unassembled WGS sequence"/>
</dbReference>
<feature type="compositionally biased region" description="Polar residues" evidence="1">
    <location>
        <begin position="61"/>
        <end position="81"/>
    </location>
</feature>
<name>A0AA39YN69_9PEZI</name>
<feature type="compositionally biased region" description="Polar residues" evidence="1">
    <location>
        <begin position="310"/>
        <end position="338"/>
    </location>
</feature>
<dbReference type="AlphaFoldDB" id="A0AA39YN69"/>
<reference evidence="2" key="1">
    <citation type="submission" date="2023-06" db="EMBL/GenBank/DDBJ databases">
        <title>Genome-scale phylogeny and comparative genomics of the fungal order Sordariales.</title>
        <authorList>
            <consortium name="Lawrence Berkeley National Laboratory"/>
            <person name="Hensen N."/>
            <person name="Bonometti L."/>
            <person name="Westerberg I."/>
            <person name="Brannstrom I.O."/>
            <person name="Guillou S."/>
            <person name="Cros-Aarteil S."/>
            <person name="Calhoun S."/>
            <person name="Haridas S."/>
            <person name="Kuo A."/>
            <person name="Mondo S."/>
            <person name="Pangilinan J."/>
            <person name="Riley R."/>
            <person name="Labutti K."/>
            <person name="Andreopoulos B."/>
            <person name="Lipzen A."/>
            <person name="Chen C."/>
            <person name="Yanf M."/>
            <person name="Daum C."/>
            <person name="Ng V."/>
            <person name="Clum A."/>
            <person name="Steindorff A."/>
            <person name="Ohm R."/>
            <person name="Martin F."/>
            <person name="Silar P."/>
            <person name="Natvig D."/>
            <person name="Lalanne C."/>
            <person name="Gautier V."/>
            <person name="Ament-Velasquez S.L."/>
            <person name="Kruys A."/>
            <person name="Hutchinson M.I."/>
            <person name="Powell A.J."/>
            <person name="Barry K."/>
            <person name="Miller A.N."/>
            <person name="Grigoriev I.V."/>
            <person name="Debuchy R."/>
            <person name="Gladieux P."/>
            <person name="Thoren M.H."/>
            <person name="Johannesson H."/>
        </authorList>
    </citation>
    <scope>NUCLEOTIDE SEQUENCE</scope>
    <source>
        <strain evidence="2">SMH2532-1</strain>
    </source>
</reference>
<keyword evidence="3" id="KW-1185">Reference proteome</keyword>
<feature type="compositionally biased region" description="Polar residues" evidence="1">
    <location>
        <begin position="459"/>
        <end position="469"/>
    </location>
</feature>
<feature type="compositionally biased region" description="Acidic residues" evidence="1">
    <location>
        <begin position="509"/>
        <end position="522"/>
    </location>
</feature>
<proteinExistence type="predicted"/>
<feature type="compositionally biased region" description="Low complexity" evidence="1">
    <location>
        <begin position="30"/>
        <end position="39"/>
    </location>
</feature>
<feature type="compositionally biased region" description="Polar residues" evidence="1">
    <location>
        <begin position="128"/>
        <end position="144"/>
    </location>
</feature>
<evidence type="ECO:0000256" key="1">
    <source>
        <dbReference type="SAM" id="MobiDB-lite"/>
    </source>
</evidence>
<organism evidence="2 3">
    <name type="scientific">Cercophora newfieldiana</name>
    <dbReference type="NCBI Taxonomy" id="92897"/>
    <lineage>
        <taxon>Eukaryota</taxon>
        <taxon>Fungi</taxon>
        <taxon>Dikarya</taxon>
        <taxon>Ascomycota</taxon>
        <taxon>Pezizomycotina</taxon>
        <taxon>Sordariomycetes</taxon>
        <taxon>Sordariomycetidae</taxon>
        <taxon>Sordariales</taxon>
        <taxon>Lasiosphaeriaceae</taxon>
        <taxon>Cercophora</taxon>
    </lineage>
</organism>
<sequence length="577" mass="61159">MSAVKNLRAMFEQKGETSPPDRGRSPGIPPIIGGESPRPLSKVRTDFIAIEKDGRIGLQRGISQDSNISTTRKLSGETDLSTPAAKPENRNIFADAMAQATPMMSLQNQPIPESPHRPNPEPKLTPSPFKNTQSLAGDASTSSPRRFRKQEPDANAEKSAAPEAGSVPKITTDPANGTGSGSGGKGKERAHSKDDTPKPSTNAAAKTTPKPLSVPSSSKATAKPAKSPTANRAPKSPAETSAPKLPAKTPERFPRQPEKVDTPKSIATASNTPHASSVKRPPPLQPSPASTGFVKPKPKSPTRPVRLPASLTTHTTASGSKVNPSRQSLSRTSGSFPTLESIGSIGRPPSGASVSTVATKTAGTKSLKRQRSTINRPRPSLGPPPKQPAKEYPPTKNEKHVDEGFLARMMRPTQASKSKITDKAITPPRKPAAAAHAKTEASKASGRTVRRLVPRAAAGSTTAGPSRPTTAEDIAPVVENIASAEEAIEVAKEIEGEVELPPPTHIEENTEEEEEEEEDAVENVDTLVERTEAWSLEDAPETKAPEVNGHHKEDEAKEESVLDDDEPVYLAPEASEK</sequence>
<comment type="caution">
    <text evidence="2">The sequence shown here is derived from an EMBL/GenBank/DDBJ whole genome shotgun (WGS) entry which is preliminary data.</text>
</comment>
<feature type="compositionally biased region" description="Polar residues" evidence="1">
    <location>
        <begin position="102"/>
        <end position="111"/>
    </location>
</feature>
<accession>A0AA39YN69</accession>